<reference evidence="1" key="1">
    <citation type="submission" date="2016-08" db="EMBL/GenBank/DDBJ databases">
        <authorList>
            <person name="Seilhamer J.J."/>
        </authorList>
    </citation>
    <scope>NUCLEOTIDE SEQUENCE</scope>
    <source>
        <strain evidence="1">86-1</strain>
    </source>
</reference>
<organism evidence="1">
    <name type="scientific">uncultured Desulfovibrio sp</name>
    <dbReference type="NCBI Taxonomy" id="167968"/>
    <lineage>
        <taxon>Bacteria</taxon>
        <taxon>Pseudomonadati</taxon>
        <taxon>Thermodesulfobacteriota</taxon>
        <taxon>Desulfovibrionia</taxon>
        <taxon>Desulfovibrionales</taxon>
        <taxon>Desulfovibrionaceae</taxon>
        <taxon>Desulfovibrio</taxon>
        <taxon>environmental samples</taxon>
    </lineage>
</organism>
<accession>A0A212L301</accession>
<sequence>MPLSNYHEAMERLYRTCTEQAPHRPTDRLFSQGLKYLLENCPSFDACVSEDNPFYKEFVLHLQADVCMDEDCLSLFECQAIFFRIRQMIQKERNLSDTECKILHYFETCGEWQPQDPTIVSHWYWWRIPTLAMH</sequence>
<gene>
    <name evidence="1" type="ORF">KL86DES1_20293</name>
</gene>
<proteinExistence type="predicted"/>
<dbReference type="AlphaFoldDB" id="A0A212L301"/>
<dbReference type="EMBL" id="FMJC01000002">
    <property type="protein sequence ID" value="SCM71932.1"/>
    <property type="molecule type" value="Genomic_DNA"/>
</dbReference>
<protein>
    <submittedName>
        <fullName evidence="1">Uncharacterized protein</fullName>
    </submittedName>
</protein>
<dbReference type="RefSeq" id="WP_179979976.1">
    <property type="nucleotide sequence ID" value="NZ_LT608333.1"/>
</dbReference>
<evidence type="ECO:0000313" key="1">
    <source>
        <dbReference type="EMBL" id="SCM71932.1"/>
    </source>
</evidence>
<name>A0A212L301_9BACT</name>